<feature type="chain" id="PRO_5032321149" evidence="2">
    <location>
        <begin position="28"/>
        <end position="339"/>
    </location>
</feature>
<evidence type="ECO:0000313" key="3">
    <source>
        <dbReference type="EMBL" id="NWH04047.1"/>
    </source>
</evidence>
<keyword evidence="4" id="KW-1185">Reference proteome</keyword>
<keyword evidence="1 2" id="KW-0732">Signal</keyword>
<evidence type="ECO:0000256" key="1">
    <source>
        <dbReference type="ARBA" id="ARBA00022729"/>
    </source>
</evidence>
<feature type="signal peptide" evidence="2">
    <location>
        <begin position="1"/>
        <end position="27"/>
    </location>
</feature>
<dbReference type="RefSeq" id="WP_178365502.1">
    <property type="nucleotide sequence ID" value="NZ_JACADJ010000007.1"/>
</dbReference>
<name>A0A850T743_9BACT</name>
<evidence type="ECO:0000313" key="4">
    <source>
        <dbReference type="Proteomes" id="UP000553343"/>
    </source>
</evidence>
<dbReference type="PANTHER" id="PTHR33376:SF15">
    <property type="entry name" value="BLL6794 PROTEIN"/>
    <property type="match status" value="1"/>
</dbReference>
<dbReference type="Gene3D" id="3.40.190.170">
    <property type="entry name" value="Bacterial extracellular solute-binding protein, family 7"/>
    <property type="match status" value="1"/>
</dbReference>
<accession>A0A850T743</accession>
<dbReference type="InterPro" id="IPR038404">
    <property type="entry name" value="TRAP_DctP_sf"/>
</dbReference>
<organism evidence="3 4">
    <name type="scientific">Desulfobacter latus</name>
    <dbReference type="NCBI Taxonomy" id="2292"/>
    <lineage>
        <taxon>Bacteria</taxon>
        <taxon>Pseudomonadati</taxon>
        <taxon>Thermodesulfobacteriota</taxon>
        <taxon>Desulfobacteria</taxon>
        <taxon>Desulfobacterales</taxon>
        <taxon>Desulfobacteraceae</taxon>
        <taxon>Desulfobacter</taxon>
    </lineage>
</organism>
<reference evidence="3 4" key="1">
    <citation type="submission" date="2020-06" db="EMBL/GenBank/DDBJ databases">
        <title>High-quality draft genome of sulfate reducer Desulfobacter latus type strain AcrS2 isolated from marine sediment.</title>
        <authorList>
            <person name="Hoppe M."/>
            <person name="Larsen C.K."/>
            <person name="Marshall I.P.G."/>
            <person name="Schramm A."/>
            <person name="Marietou A.G."/>
        </authorList>
    </citation>
    <scope>NUCLEOTIDE SEQUENCE [LARGE SCALE GENOMIC DNA]</scope>
    <source>
        <strain evidence="3 4">AcRS2</strain>
    </source>
</reference>
<dbReference type="EMBL" id="JACADJ010000007">
    <property type="protein sequence ID" value="NWH04047.1"/>
    <property type="molecule type" value="Genomic_DNA"/>
</dbReference>
<dbReference type="NCBIfam" id="NF037995">
    <property type="entry name" value="TRAP_S1"/>
    <property type="match status" value="1"/>
</dbReference>
<dbReference type="SUPFAM" id="SSF53850">
    <property type="entry name" value="Periplasmic binding protein-like II"/>
    <property type="match status" value="1"/>
</dbReference>
<dbReference type="Proteomes" id="UP000553343">
    <property type="component" value="Unassembled WGS sequence"/>
</dbReference>
<dbReference type="GO" id="GO:0055085">
    <property type="term" value="P:transmembrane transport"/>
    <property type="evidence" value="ECO:0007669"/>
    <property type="project" value="InterPro"/>
</dbReference>
<evidence type="ECO:0000256" key="2">
    <source>
        <dbReference type="SAM" id="SignalP"/>
    </source>
</evidence>
<proteinExistence type="predicted"/>
<comment type="caution">
    <text evidence="3">The sequence shown here is derived from an EMBL/GenBank/DDBJ whole genome shotgun (WGS) entry which is preliminary data.</text>
</comment>
<gene>
    <name evidence="3" type="ORF">HXW94_03420</name>
</gene>
<dbReference type="CDD" id="cd13665">
    <property type="entry name" value="PBP2_TRAP_Dctp3_4"/>
    <property type="match status" value="1"/>
</dbReference>
<dbReference type="AlphaFoldDB" id="A0A850T743"/>
<dbReference type="InterPro" id="IPR018389">
    <property type="entry name" value="DctP_fam"/>
</dbReference>
<dbReference type="PANTHER" id="PTHR33376">
    <property type="match status" value="1"/>
</dbReference>
<sequence length="339" mass="37261">MKKISLFFCVLAAVALVFGTAPVTVQAKKVRLNYANFPPAPTFPCVQMERWKTEIEKRTDGAVGINTFPGGTLLGAKDMMDGVINGQADIGCICMAYQPGRFTVTNATSLPLEIPDAKTGSLVLLDLYNKYQPKAFDKVKVLTMFVTAPANIMSKAPVTELSDLKGLDLRASGGAAQILKSWGANQVGMPMSDTPEALQKGVVKGLFSSLEVMKDLKFAEICKYITITDTVIYPFAVIMNKNAWAKLPDDVKQVMDGMIEEQAAWTGEYMDRHVSDAIAWSKKEHQVEVITLSPEKKAEWHAPLAPITENWIKTAEEKGLPGDQIIKDIKYLIVKRTAK</sequence>
<protein>
    <submittedName>
        <fullName evidence="3">TRAP transporter substrate-binding protein</fullName>
    </submittedName>
</protein>
<dbReference type="Pfam" id="PF03480">
    <property type="entry name" value="DctP"/>
    <property type="match status" value="1"/>
</dbReference>